<dbReference type="Gene3D" id="1.25.40.10">
    <property type="entry name" value="Tetratricopeptide repeat domain"/>
    <property type="match status" value="1"/>
</dbReference>
<dbReference type="SUPFAM" id="SSF48452">
    <property type="entry name" value="TPR-like"/>
    <property type="match status" value="2"/>
</dbReference>
<organism evidence="1 2">
    <name type="scientific">Deinococcus humi</name>
    <dbReference type="NCBI Taxonomy" id="662880"/>
    <lineage>
        <taxon>Bacteria</taxon>
        <taxon>Thermotogati</taxon>
        <taxon>Deinococcota</taxon>
        <taxon>Deinococci</taxon>
        <taxon>Deinococcales</taxon>
        <taxon>Deinococcaceae</taxon>
        <taxon>Deinococcus</taxon>
    </lineage>
</organism>
<accession>A0A7W8JPS3</accession>
<protein>
    <submittedName>
        <fullName evidence="1">Tetratricopeptide (TPR) repeat protein</fullName>
    </submittedName>
</protein>
<reference evidence="1 2" key="1">
    <citation type="submission" date="2020-08" db="EMBL/GenBank/DDBJ databases">
        <title>Genomic Encyclopedia of Type Strains, Phase IV (KMG-IV): sequencing the most valuable type-strain genomes for metagenomic binning, comparative biology and taxonomic classification.</title>
        <authorList>
            <person name="Goeker M."/>
        </authorList>
    </citation>
    <scope>NUCLEOTIDE SEQUENCE [LARGE SCALE GENOMIC DNA]</scope>
    <source>
        <strain evidence="1 2">DSM 27939</strain>
    </source>
</reference>
<name>A0A7W8JPS3_9DEIO</name>
<dbReference type="InterPro" id="IPR011990">
    <property type="entry name" value="TPR-like_helical_dom_sf"/>
</dbReference>
<comment type="caution">
    <text evidence="1">The sequence shown here is derived from an EMBL/GenBank/DDBJ whole genome shotgun (WGS) entry which is preliminary data.</text>
</comment>
<dbReference type="Proteomes" id="UP000552709">
    <property type="component" value="Unassembled WGS sequence"/>
</dbReference>
<dbReference type="RefSeq" id="WP_184126885.1">
    <property type="nucleotide sequence ID" value="NZ_JACHFL010000001.1"/>
</dbReference>
<dbReference type="Gene3D" id="1.10.10.10">
    <property type="entry name" value="Winged helix-like DNA-binding domain superfamily/Winged helix DNA-binding domain"/>
    <property type="match status" value="1"/>
</dbReference>
<evidence type="ECO:0000313" key="1">
    <source>
        <dbReference type="EMBL" id="MBB5360966.1"/>
    </source>
</evidence>
<dbReference type="InterPro" id="IPR036388">
    <property type="entry name" value="WH-like_DNA-bd_sf"/>
</dbReference>
<gene>
    <name evidence="1" type="ORF">HNQ08_000037</name>
</gene>
<evidence type="ECO:0000313" key="2">
    <source>
        <dbReference type="Proteomes" id="UP000552709"/>
    </source>
</evidence>
<proteinExistence type="predicted"/>
<sequence length="1056" mass="114189">MNATLPVVGQRLRALSARRSGVAVWLWGEAGIGKTYTSRALLRGTPCRNATVAATLPLTALVRALPRPARPRAWLQTALDHLQSGQTVAVPTEDVLAALLGQLAPFVLHLEDLHGADTTRKEWIDRLAVAVARTRGAALLVSSRVSPPESWPEDALTLPLERQSKPTSAALMESEAGAALPAEALAWVYERACGNPLFTLEYFRLLARQGHLWNSGDHWRWRAPQGQISGSGPLPVTVEALIEHGLDDPGGSAPAEALLAALALLPESVDDSQLVAVTALTTAELAAARAELHRRCVLFQGHFAHPLYREVALKRLAPARRQALARRAVEAFKNDPQALLPLIQEAHLDPFEAADLLVGVAESTVPGPQHFRLLAQAAEYASGPQRLQLSLRAAQGLRTDDLPEAVRLAEVAARLAPELAEAAHLYAELLALQGRLAEAEACLERRPAEERTGLPWWSRLIRFRGVARNYAGVLELWLAHPEFHGQAEAGVMYAVAFACAQTNRLEQATELANQTLTWPDLDAATRCDLNNVLGIVCYNRGDFAGAATYQGQAVTLARAARLFHLEPVYLHNRAMSLGEIGEFEARLADLGASLRLHLERGQFLQANRAQVTLADAHLDRAHYEQAEELLLEAREFLSRQGPSDQLIECEYRLSVLYRHWGPPHGGLLSLKHGRTALNYARQLGLTGKLVWSLGYAAIAEACFGAASEGRRLAQEALELSAQLNAPGPRGMAQFALAFALEASGQPHEALQAFETTEAELIALGVTDAAQEVGLEADRLAHRPARAAERLAWFESAGMTNLARVTCQYFPDLNLTPPEAGGIRRVSTPPTAAPQMDTLRLDVLGEMRCGPPGAGTAVRGGKRRELLACLLDSRLRGRPDVPRLTLTDALYPGRGESQAASALKELVHQTRTALGAGVIQTSESGYALGNVQSDAELFLQSGDTALWRGPCLLGRELEPSSLMADTLHGALAARAQVLCREQPAEAARVGRLLCEANPYDLSALALTLQALRAAGNHRSLGRFYTSACQVFEEVGEHLPGEWAAFLATYGEQGRPVT</sequence>
<dbReference type="EMBL" id="JACHFL010000001">
    <property type="protein sequence ID" value="MBB5360966.1"/>
    <property type="molecule type" value="Genomic_DNA"/>
</dbReference>
<dbReference type="AlphaFoldDB" id="A0A7W8JPS3"/>
<keyword evidence="2" id="KW-1185">Reference proteome</keyword>